<keyword evidence="2" id="KW-1185">Reference proteome</keyword>
<evidence type="ECO:0000313" key="2">
    <source>
        <dbReference type="Proteomes" id="UP000315295"/>
    </source>
</evidence>
<organism evidence="1 2">
    <name type="scientific">Malus baccata</name>
    <name type="common">Siberian crab apple</name>
    <name type="synonym">Pyrus baccata</name>
    <dbReference type="NCBI Taxonomy" id="106549"/>
    <lineage>
        <taxon>Eukaryota</taxon>
        <taxon>Viridiplantae</taxon>
        <taxon>Streptophyta</taxon>
        <taxon>Embryophyta</taxon>
        <taxon>Tracheophyta</taxon>
        <taxon>Spermatophyta</taxon>
        <taxon>Magnoliopsida</taxon>
        <taxon>eudicotyledons</taxon>
        <taxon>Gunneridae</taxon>
        <taxon>Pentapetalae</taxon>
        <taxon>rosids</taxon>
        <taxon>fabids</taxon>
        <taxon>Rosales</taxon>
        <taxon>Rosaceae</taxon>
        <taxon>Amygdaloideae</taxon>
        <taxon>Maleae</taxon>
        <taxon>Malus</taxon>
    </lineage>
</organism>
<proteinExistence type="predicted"/>
<accession>A0A540MAB7</accession>
<protein>
    <submittedName>
        <fullName evidence="1">Uncharacterized protein</fullName>
    </submittedName>
</protein>
<comment type="caution">
    <text evidence="1">The sequence shown here is derived from an EMBL/GenBank/DDBJ whole genome shotgun (WGS) entry which is preliminary data.</text>
</comment>
<reference evidence="1 2" key="1">
    <citation type="journal article" date="2019" name="G3 (Bethesda)">
        <title>Sequencing of a Wild Apple (Malus baccata) Genome Unravels the Differences Between Cultivated and Wild Apple Species Regarding Disease Resistance and Cold Tolerance.</title>
        <authorList>
            <person name="Chen X."/>
        </authorList>
    </citation>
    <scope>NUCLEOTIDE SEQUENCE [LARGE SCALE GENOMIC DNA]</scope>
    <source>
        <strain evidence="2">cv. Shandingzi</strain>
        <tissue evidence="1">Leaves</tissue>
    </source>
</reference>
<dbReference type="Proteomes" id="UP000315295">
    <property type="component" value="Unassembled WGS sequence"/>
</dbReference>
<evidence type="ECO:0000313" key="1">
    <source>
        <dbReference type="EMBL" id="TQD95693.1"/>
    </source>
</evidence>
<dbReference type="EMBL" id="VIEB01000307">
    <property type="protein sequence ID" value="TQD95693.1"/>
    <property type="molecule type" value="Genomic_DNA"/>
</dbReference>
<gene>
    <name evidence="1" type="ORF">C1H46_018637</name>
</gene>
<sequence length="159" mass="18030">MNQTDRTSATVDCSSPKMRIREGQEISPDDVVEEIGSSTERSAVALEKRSKMLAAKPKFGIGRNRVEVQVVRNRNSWFFCWFKVVVKSRSQVFKVHTESDTAKADAGSRTYAAVNEVWTQENAAALMVTNDLIPLLFLEVDWDGVCWAEKYGEAKRHTW</sequence>
<name>A0A540MAB7_MALBA</name>
<dbReference type="AlphaFoldDB" id="A0A540MAB7"/>